<dbReference type="PANTHER" id="PTHR10458">
    <property type="entry name" value="PEPTIDE DEFORMYLASE"/>
    <property type="match status" value="1"/>
</dbReference>
<evidence type="ECO:0000313" key="7">
    <source>
        <dbReference type="EMBL" id="WAX59243.1"/>
    </source>
</evidence>
<gene>
    <name evidence="6 7" type="primary">def</name>
    <name evidence="7" type="ORF">M6B22_10880</name>
</gene>
<evidence type="ECO:0000256" key="5">
    <source>
        <dbReference type="ARBA" id="ARBA00023004"/>
    </source>
</evidence>
<dbReference type="CDD" id="cd00487">
    <property type="entry name" value="Pep_deformylase"/>
    <property type="match status" value="1"/>
</dbReference>
<evidence type="ECO:0000256" key="4">
    <source>
        <dbReference type="ARBA" id="ARBA00022917"/>
    </source>
</evidence>
<dbReference type="NCBIfam" id="TIGR00079">
    <property type="entry name" value="pept_deformyl"/>
    <property type="match status" value="1"/>
</dbReference>
<dbReference type="PIRSF" id="PIRSF004749">
    <property type="entry name" value="Pep_def"/>
    <property type="match status" value="1"/>
</dbReference>
<dbReference type="GO" id="GO:0042586">
    <property type="term" value="F:peptide deformylase activity"/>
    <property type="evidence" value="ECO:0007669"/>
    <property type="project" value="UniProtKB-EC"/>
</dbReference>
<dbReference type="HAMAP" id="MF_00163">
    <property type="entry name" value="Pep_deformylase"/>
    <property type="match status" value="1"/>
</dbReference>
<keyword evidence="5 6" id="KW-0408">Iron</keyword>
<comment type="catalytic activity">
    <reaction evidence="6">
        <text>N-terminal N-formyl-L-methionyl-[peptide] + H2O = N-terminal L-methionyl-[peptide] + formate</text>
        <dbReference type="Rhea" id="RHEA:24420"/>
        <dbReference type="Rhea" id="RHEA-COMP:10639"/>
        <dbReference type="Rhea" id="RHEA-COMP:10640"/>
        <dbReference type="ChEBI" id="CHEBI:15377"/>
        <dbReference type="ChEBI" id="CHEBI:15740"/>
        <dbReference type="ChEBI" id="CHEBI:49298"/>
        <dbReference type="ChEBI" id="CHEBI:64731"/>
        <dbReference type="EC" id="3.5.1.88"/>
    </reaction>
</comment>
<evidence type="ECO:0000256" key="6">
    <source>
        <dbReference type="HAMAP-Rule" id="MF_00163"/>
    </source>
</evidence>
<comment type="similarity">
    <text evidence="1 6">Belongs to the polypeptide deformylase family.</text>
</comment>
<dbReference type="InterPro" id="IPR023635">
    <property type="entry name" value="Peptide_deformylase"/>
</dbReference>
<evidence type="ECO:0000256" key="3">
    <source>
        <dbReference type="ARBA" id="ARBA00022801"/>
    </source>
</evidence>
<keyword evidence="2 6" id="KW-0479">Metal-binding</keyword>
<name>A0ABY7K328_9ACTN</name>
<comment type="function">
    <text evidence="6">Removes the formyl group from the N-terminal Met of newly synthesized proteins. Requires at least a dipeptide for an efficient rate of reaction. N-terminal L-methionine is a prerequisite for activity but the enzyme has broad specificity at other positions.</text>
</comment>
<dbReference type="EMBL" id="CP097463">
    <property type="protein sequence ID" value="WAX59243.1"/>
    <property type="molecule type" value="Genomic_DNA"/>
</dbReference>
<keyword evidence="3 6" id="KW-0378">Hydrolase</keyword>
<keyword evidence="4 6" id="KW-0648">Protein biosynthesis</keyword>
<evidence type="ECO:0000256" key="1">
    <source>
        <dbReference type="ARBA" id="ARBA00010759"/>
    </source>
</evidence>
<dbReference type="EC" id="3.5.1.88" evidence="6"/>
<feature type="active site" evidence="6">
    <location>
        <position position="138"/>
    </location>
</feature>
<feature type="binding site" evidence="6">
    <location>
        <position position="95"/>
    </location>
    <ligand>
        <name>Fe cation</name>
        <dbReference type="ChEBI" id="CHEBI:24875"/>
    </ligand>
</feature>
<dbReference type="InterPro" id="IPR036821">
    <property type="entry name" value="Peptide_deformylase_sf"/>
</dbReference>
<keyword evidence="8" id="KW-1185">Reference proteome</keyword>
<protein>
    <recommendedName>
        <fullName evidence="6">Peptide deformylase</fullName>
        <shortName evidence="6">PDF</shortName>
        <ecNumber evidence="6">3.5.1.88</ecNumber>
    </recommendedName>
    <alternativeName>
        <fullName evidence="6">Polypeptide deformylase</fullName>
    </alternativeName>
</protein>
<dbReference type="Gene3D" id="3.90.45.10">
    <property type="entry name" value="Peptide deformylase"/>
    <property type="match status" value="1"/>
</dbReference>
<evidence type="ECO:0000256" key="2">
    <source>
        <dbReference type="ARBA" id="ARBA00022723"/>
    </source>
</evidence>
<sequence>MTGDARKITVVGDPVLHTPTRAVTEFGPELDRLIEDMFASLAVAQGVGLAAPQVGVDLAVFVYDCPDDEGERHVGHVVNPTITTSGPPVVHEEGCLSVPGPYHDLARAAEATVRGVDSTGAPVEVSGTGYFARCLQHETDHLKGVLFIDHLPRNRRRRVLREMEPFEWNAPVP</sequence>
<dbReference type="PANTHER" id="PTHR10458:SF2">
    <property type="entry name" value="PEPTIDE DEFORMYLASE, MITOCHONDRIAL"/>
    <property type="match status" value="1"/>
</dbReference>
<organism evidence="7 8">
    <name type="scientific">Jatrophihabitans cynanchi</name>
    <dbReference type="NCBI Taxonomy" id="2944128"/>
    <lineage>
        <taxon>Bacteria</taxon>
        <taxon>Bacillati</taxon>
        <taxon>Actinomycetota</taxon>
        <taxon>Actinomycetes</taxon>
        <taxon>Jatrophihabitantales</taxon>
        <taxon>Jatrophihabitantaceae</taxon>
        <taxon>Jatrophihabitans</taxon>
    </lineage>
</organism>
<dbReference type="Proteomes" id="UP001164693">
    <property type="component" value="Chromosome"/>
</dbReference>
<reference evidence="7" key="1">
    <citation type="submission" date="2022-05" db="EMBL/GenBank/DDBJ databases">
        <title>Jatrophihabitans sp. SB3-54 whole genome sequence.</title>
        <authorList>
            <person name="Suh M.K."/>
            <person name="Eom M.K."/>
            <person name="Kim J.S."/>
            <person name="Kim H.S."/>
            <person name="Do H.E."/>
            <person name="Shin Y.K."/>
            <person name="Lee J.-S."/>
        </authorList>
    </citation>
    <scope>NUCLEOTIDE SEQUENCE</scope>
    <source>
        <strain evidence="7">SB3-54</strain>
    </source>
</reference>
<dbReference type="PRINTS" id="PR01576">
    <property type="entry name" value="PDEFORMYLASE"/>
</dbReference>
<dbReference type="NCBIfam" id="NF001159">
    <property type="entry name" value="PRK00150.1-3"/>
    <property type="match status" value="1"/>
</dbReference>
<evidence type="ECO:0000313" key="8">
    <source>
        <dbReference type="Proteomes" id="UP001164693"/>
    </source>
</evidence>
<feature type="binding site" evidence="6">
    <location>
        <position position="137"/>
    </location>
    <ligand>
        <name>Fe cation</name>
        <dbReference type="ChEBI" id="CHEBI:24875"/>
    </ligand>
</feature>
<accession>A0ABY7K328</accession>
<proteinExistence type="inferred from homology"/>
<dbReference type="SUPFAM" id="SSF56420">
    <property type="entry name" value="Peptide deformylase"/>
    <property type="match status" value="1"/>
</dbReference>
<dbReference type="Pfam" id="PF01327">
    <property type="entry name" value="Pep_deformylase"/>
    <property type="match status" value="1"/>
</dbReference>
<feature type="binding site" evidence="6">
    <location>
        <position position="141"/>
    </location>
    <ligand>
        <name>Fe cation</name>
        <dbReference type="ChEBI" id="CHEBI:24875"/>
    </ligand>
</feature>
<dbReference type="RefSeq" id="WP_269445785.1">
    <property type="nucleotide sequence ID" value="NZ_CP097463.1"/>
</dbReference>
<comment type="cofactor">
    <cofactor evidence="6">
        <name>Fe(2+)</name>
        <dbReference type="ChEBI" id="CHEBI:29033"/>
    </cofactor>
    <text evidence="6">Binds 1 Fe(2+) ion.</text>
</comment>